<dbReference type="AlphaFoldDB" id="J9AZX8"/>
<keyword evidence="1" id="KW-0694">RNA-binding</keyword>
<evidence type="ECO:0000259" key="3">
    <source>
        <dbReference type="PROSITE" id="PS51522"/>
    </source>
</evidence>
<comment type="similarity">
    <text evidence="1">Belongs to the nanos family.</text>
</comment>
<feature type="region of interest" description="Disordered" evidence="2">
    <location>
        <begin position="237"/>
        <end position="264"/>
    </location>
</feature>
<accession>J9AZX8</accession>
<protein>
    <recommendedName>
        <fullName evidence="3">Nanos-type domain-containing protein</fullName>
    </recommendedName>
</protein>
<gene>
    <name evidence="4" type="ORF">WUBG_08936</name>
</gene>
<dbReference type="Proteomes" id="UP000004810">
    <property type="component" value="Unassembled WGS sequence"/>
</dbReference>
<dbReference type="PROSITE" id="PS51522">
    <property type="entry name" value="ZF_NANOS"/>
    <property type="match status" value="1"/>
</dbReference>
<feature type="compositionally biased region" description="Basic and acidic residues" evidence="2">
    <location>
        <begin position="1"/>
        <end position="11"/>
    </location>
</feature>
<feature type="domain" description="Nanos-type" evidence="3">
    <location>
        <begin position="271"/>
        <end position="317"/>
    </location>
</feature>
<dbReference type="GO" id="GO:0006417">
    <property type="term" value="P:regulation of translation"/>
    <property type="evidence" value="ECO:0007669"/>
    <property type="project" value="UniProtKB-UniRule"/>
</dbReference>
<keyword evidence="1" id="KW-0810">Translation regulation</keyword>
<feature type="compositionally biased region" description="Acidic residues" evidence="2">
    <location>
        <begin position="12"/>
        <end position="27"/>
    </location>
</feature>
<sequence length="335" mass="37822">MDIPNEENRVEEGEEDDNLEEGNDENQESNFDGWQNGPEETPENLRNEENEEYKPVNNGYDSPLSSLIIREKIESVLHFSSLPLVEDGTLECLLYQSWRTNYDSSMSPSLPADFFSVEHIQRRERLAYLSQIVGLSRLPELYNPGAHILQNLIDLVESAVPSIKPKWMPLEGENIMSDTDSLASVDQAGLQAMTPPNDNFRNNFRSPPFSPPQFPNYLPVPSEHSVSSHLAQFDLNSSLSGTPPVTPTSHLPPGNLPSDLQNVKPSSSSESCRYCIATYKFPQDHDKKECPKLACMKPCRVCHASGRQNHTLIESPILRVIRSVPLAWWFYNIIL</sequence>
<evidence type="ECO:0000313" key="4">
    <source>
        <dbReference type="EMBL" id="EJW80155.1"/>
    </source>
</evidence>
<dbReference type="EMBL" id="ADBV01004771">
    <property type="protein sequence ID" value="EJW80155.1"/>
    <property type="molecule type" value="Genomic_DNA"/>
</dbReference>
<dbReference type="InterPro" id="IPR024161">
    <property type="entry name" value="Znf_nanos-typ"/>
</dbReference>
<evidence type="ECO:0000256" key="1">
    <source>
        <dbReference type="PROSITE-ProRule" id="PRU00855"/>
    </source>
</evidence>
<organism evidence="4 5">
    <name type="scientific">Wuchereria bancrofti</name>
    <dbReference type="NCBI Taxonomy" id="6293"/>
    <lineage>
        <taxon>Eukaryota</taxon>
        <taxon>Metazoa</taxon>
        <taxon>Ecdysozoa</taxon>
        <taxon>Nematoda</taxon>
        <taxon>Chromadorea</taxon>
        <taxon>Rhabditida</taxon>
        <taxon>Spirurina</taxon>
        <taxon>Spiruromorpha</taxon>
        <taxon>Filarioidea</taxon>
        <taxon>Onchocercidae</taxon>
        <taxon>Wuchereria</taxon>
    </lineage>
</organism>
<feature type="region of interest" description="Disordered" evidence="2">
    <location>
        <begin position="1"/>
        <end position="58"/>
    </location>
</feature>
<comment type="caution">
    <text evidence="4">The sequence shown here is derived from an EMBL/GenBank/DDBJ whole genome shotgun (WGS) entry which is preliminary data.</text>
</comment>
<dbReference type="GO" id="GO:0003723">
    <property type="term" value="F:RNA binding"/>
    <property type="evidence" value="ECO:0007669"/>
    <property type="project" value="UniProtKB-UniRule"/>
</dbReference>
<keyword evidence="1" id="KW-0479">Metal-binding</keyword>
<keyword evidence="1" id="KW-0862">Zinc</keyword>
<dbReference type="GO" id="GO:0008270">
    <property type="term" value="F:zinc ion binding"/>
    <property type="evidence" value="ECO:0007669"/>
    <property type="project" value="UniProtKB-KW"/>
</dbReference>
<reference evidence="5" key="1">
    <citation type="submission" date="2012-08" db="EMBL/GenBank/DDBJ databases">
        <title>The Genome Sequence of Wuchereria bancrofti.</title>
        <authorList>
            <person name="Nutman T.B."/>
            <person name="Fink D.L."/>
            <person name="Russ C."/>
            <person name="Young S."/>
            <person name="Zeng Q."/>
            <person name="Koehrsen M."/>
            <person name="Alvarado L."/>
            <person name="Berlin A."/>
            <person name="Chapman S.B."/>
            <person name="Chen Z."/>
            <person name="Freedman E."/>
            <person name="Gellesch M."/>
            <person name="Goldberg J."/>
            <person name="Griggs A."/>
            <person name="Gujja S."/>
            <person name="Heilman E.R."/>
            <person name="Heiman D."/>
            <person name="Hepburn T."/>
            <person name="Howarth C."/>
            <person name="Jen D."/>
            <person name="Larson L."/>
            <person name="Lewis B."/>
            <person name="Mehta T."/>
            <person name="Park D."/>
            <person name="Pearson M."/>
            <person name="Roberts A."/>
            <person name="Saif S."/>
            <person name="Shea T."/>
            <person name="Shenoy N."/>
            <person name="Sisk P."/>
            <person name="Stolte C."/>
            <person name="Sykes S."/>
            <person name="Walk T."/>
            <person name="White J."/>
            <person name="Yandava C."/>
            <person name="Haas B."/>
            <person name="Henn M.R."/>
            <person name="Nusbaum C."/>
            <person name="Birren B."/>
        </authorList>
    </citation>
    <scope>NUCLEOTIDE SEQUENCE [LARGE SCALE GENOMIC DNA]</scope>
    <source>
        <strain evidence="5">NA</strain>
    </source>
</reference>
<evidence type="ECO:0000313" key="5">
    <source>
        <dbReference type="Proteomes" id="UP000004810"/>
    </source>
</evidence>
<feature type="non-terminal residue" evidence="4">
    <location>
        <position position="335"/>
    </location>
</feature>
<name>J9AZX8_WUCBA</name>
<evidence type="ECO:0000256" key="2">
    <source>
        <dbReference type="SAM" id="MobiDB-lite"/>
    </source>
</evidence>
<feature type="compositionally biased region" description="Polar residues" evidence="2">
    <location>
        <begin position="237"/>
        <end position="249"/>
    </location>
</feature>
<proteinExistence type="inferred from homology"/>
<feature type="compositionally biased region" description="Basic and acidic residues" evidence="2">
    <location>
        <begin position="43"/>
        <end position="54"/>
    </location>
</feature>
<keyword evidence="1" id="KW-0863">Zinc-finger</keyword>